<gene>
    <name evidence="2" type="ORF">ES319_1Z131800v1</name>
</gene>
<proteinExistence type="predicted"/>
<evidence type="ECO:0000313" key="3">
    <source>
        <dbReference type="Proteomes" id="UP000327439"/>
    </source>
</evidence>
<dbReference type="EMBL" id="ML706319">
    <property type="protein sequence ID" value="KAB1670838.1"/>
    <property type="molecule type" value="Genomic_DNA"/>
</dbReference>
<dbReference type="PANTHER" id="PTHR13318">
    <property type="entry name" value="PARTNER OF PAIRED, ISOFORM B-RELATED"/>
    <property type="match status" value="1"/>
</dbReference>
<name>A0A5J5NG05_GOSBA</name>
<dbReference type="Proteomes" id="UP000327439">
    <property type="component" value="Unassembled WGS sequence"/>
</dbReference>
<dbReference type="AlphaFoldDB" id="A0A5J5NG05"/>
<dbReference type="SMART" id="SM00367">
    <property type="entry name" value="LRR_CC"/>
    <property type="match status" value="11"/>
</dbReference>
<feature type="domain" description="F-box/LRR-repeat protein 15-like leucin rich repeat" evidence="1">
    <location>
        <begin position="223"/>
        <end position="345"/>
    </location>
</feature>
<dbReference type="InterPro" id="IPR006553">
    <property type="entry name" value="Leu-rich_rpt_Cys-con_subtyp"/>
</dbReference>
<dbReference type="PANTHER" id="PTHR13318:SF99">
    <property type="entry name" value="EIN3-BINDING F-BOX PROTEIN 2-LIKE"/>
    <property type="match status" value="1"/>
</dbReference>
<evidence type="ECO:0000313" key="2">
    <source>
        <dbReference type="EMBL" id="KAB1670838.1"/>
    </source>
</evidence>
<feature type="domain" description="F-box/LRR-repeat protein 15-like leucin rich repeat" evidence="1">
    <location>
        <begin position="427"/>
        <end position="584"/>
    </location>
</feature>
<dbReference type="FunFam" id="3.80.10.10:FF:000595">
    <property type="entry name" value="EIN3-binding F-box protein 1"/>
    <property type="match status" value="1"/>
</dbReference>
<accession>A0A5J5NG05</accession>
<keyword evidence="3" id="KW-1185">Reference proteome</keyword>
<protein>
    <recommendedName>
        <fullName evidence="1">F-box/LRR-repeat protein 15-like leucin rich repeat domain-containing protein</fullName>
    </recommendedName>
</protein>
<dbReference type="Pfam" id="PF25372">
    <property type="entry name" value="DUF7885"/>
    <property type="match status" value="2"/>
</dbReference>
<dbReference type="GO" id="GO:0019005">
    <property type="term" value="C:SCF ubiquitin ligase complex"/>
    <property type="evidence" value="ECO:0007669"/>
    <property type="project" value="TreeGrafter"/>
</dbReference>
<dbReference type="GO" id="GO:0031146">
    <property type="term" value="P:SCF-dependent proteasomal ubiquitin-dependent protein catabolic process"/>
    <property type="evidence" value="ECO:0007669"/>
    <property type="project" value="TreeGrafter"/>
</dbReference>
<reference evidence="3" key="1">
    <citation type="journal article" date="2020" name="Nat. Genet.">
        <title>Genomic diversifications of five Gossypium allopolyploid species and their impact on cotton improvement.</title>
        <authorList>
            <person name="Chen Z.J."/>
            <person name="Sreedasyam A."/>
            <person name="Ando A."/>
            <person name="Song Q."/>
            <person name="De Santiago L.M."/>
            <person name="Hulse-Kemp A.M."/>
            <person name="Ding M."/>
            <person name="Ye W."/>
            <person name="Kirkbride R.C."/>
            <person name="Jenkins J."/>
            <person name="Plott C."/>
            <person name="Lovell J."/>
            <person name="Lin Y.M."/>
            <person name="Vaughn R."/>
            <person name="Liu B."/>
            <person name="Simpson S."/>
            <person name="Scheffler B.E."/>
            <person name="Wen L."/>
            <person name="Saski C.A."/>
            <person name="Grover C.E."/>
            <person name="Hu G."/>
            <person name="Conover J.L."/>
            <person name="Carlson J.W."/>
            <person name="Shu S."/>
            <person name="Boston L.B."/>
            <person name="Williams M."/>
            <person name="Peterson D.G."/>
            <person name="McGee K."/>
            <person name="Jones D.C."/>
            <person name="Wendel J.F."/>
            <person name="Stelly D.M."/>
            <person name="Grimwood J."/>
            <person name="Schmutz J."/>
        </authorList>
    </citation>
    <scope>NUCLEOTIDE SEQUENCE [LARGE SCALE GENOMIC DNA]</scope>
    <source>
        <strain evidence="3">cv. 3-79</strain>
    </source>
</reference>
<dbReference type="InterPro" id="IPR057207">
    <property type="entry name" value="FBXL15_LRR"/>
</dbReference>
<dbReference type="InterPro" id="IPR032675">
    <property type="entry name" value="LRR_dom_sf"/>
</dbReference>
<dbReference type="OrthoDB" id="550575at2759"/>
<evidence type="ECO:0000259" key="1">
    <source>
        <dbReference type="Pfam" id="PF25372"/>
    </source>
</evidence>
<dbReference type="FunFam" id="3.80.10.10:FF:000473">
    <property type="entry name" value="EIN3-binding F-box protein 1"/>
    <property type="match status" value="1"/>
</dbReference>
<organism evidence="2 3">
    <name type="scientific">Gossypium barbadense</name>
    <name type="common">Sea Island cotton</name>
    <name type="synonym">Hibiscus barbadensis</name>
    <dbReference type="NCBI Taxonomy" id="3634"/>
    <lineage>
        <taxon>Eukaryota</taxon>
        <taxon>Viridiplantae</taxon>
        <taxon>Streptophyta</taxon>
        <taxon>Embryophyta</taxon>
        <taxon>Tracheophyta</taxon>
        <taxon>Spermatophyta</taxon>
        <taxon>Magnoliopsida</taxon>
        <taxon>eudicotyledons</taxon>
        <taxon>Gunneridae</taxon>
        <taxon>Pentapetalae</taxon>
        <taxon>rosids</taxon>
        <taxon>malvids</taxon>
        <taxon>Malvales</taxon>
        <taxon>Malvaceae</taxon>
        <taxon>Malvoideae</taxon>
        <taxon>Gossypium</taxon>
    </lineage>
</organism>
<dbReference type="Gene3D" id="3.80.10.10">
    <property type="entry name" value="Ribonuclease Inhibitor"/>
    <property type="match status" value="3"/>
</dbReference>
<sequence>MSKLFSFSGTDDFCPGGSMYPKPQGIKSLFVPWTSCDVYFPSRKRSRISAPFVFSGERRLPCGQERSSCACVSKRWLTIVSNIRSDEISDSKTTQALDLNYESTDKKGGDVSEVEDEDVAGGYLSRSLEGKKATDVRLAAIAVGTAGRGGLGKLFIRGSNSSRGVTTVGLRAISRGCPSLRVLSLWNLATVGDDSLCEIAEGCHQLQKLDLCHCPAITNDLFSIKDCALLGDQGIASLLTSTSYSLSKLKLQALNITDVSLAVIGHYGKAVTDLSLTSLPNVTEKGFWVMGNGHGLQKLKSFTVKACCGVTDLGLEAIGKGCPNLKQFCLRKCAFLSDNGLVSFAKAAGSLESLELEECHWVTQFGFFGSLINCGAKFKSISLVNCLGIKDLNVGLPPLPPCESLRSLSIRNCRGFGDASLAALGKLCPQLQNVELSGLHGITDVGFFPLLESCEAGLVKVNLSGCPNLGNKVVCKMADLHGWTLEMLNLDGCKISDAGLVAIAENCQLLSDLDVSKCTITDSGIAALARSNLINLQILSVSGCNLVSDKSLPSLGKLGQTLLGLNLQQCKAISSGAVDLLVEQLWRCDILF</sequence>
<dbReference type="SUPFAM" id="SSF52047">
    <property type="entry name" value="RNI-like"/>
    <property type="match status" value="2"/>
</dbReference>